<feature type="region of interest" description="Disordered" evidence="5">
    <location>
        <begin position="705"/>
        <end position="751"/>
    </location>
</feature>
<keyword evidence="2" id="KW-0333">Golgi apparatus</keyword>
<dbReference type="GO" id="GO:0005783">
    <property type="term" value="C:endoplasmic reticulum"/>
    <property type="evidence" value="ECO:0007669"/>
    <property type="project" value="TreeGrafter"/>
</dbReference>
<dbReference type="PANTHER" id="PTHR46515">
    <property type="entry name" value="TATA ELEMENT MODULATORY FACTOR TMF1"/>
    <property type="match status" value="1"/>
</dbReference>
<feature type="compositionally biased region" description="Pro residues" evidence="5">
    <location>
        <begin position="720"/>
        <end position="730"/>
    </location>
</feature>
<feature type="domain" description="TATA element modulatory factor 1 TATA binding" evidence="6">
    <location>
        <begin position="757"/>
        <end position="870"/>
    </location>
</feature>
<dbReference type="Proteomes" id="UP000809789">
    <property type="component" value="Unassembled WGS sequence"/>
</dbReference>
<dbReference type="Pfam" id="PF12325">
    <property type="entry name" value="TMF_TATA_bd"/>
    <property type="match status" value="1"/>
</dbReference>
<gene>
    <name evidence="7" type="ORF">KVT40_006124</name>
</gene>
<feature type="compositionally biased region" description="Basic and acidic residues" evidence="5">
    <location>
        <begin position="39"/>
        <end position="52"/>
    </location>
</feature>
<sequence>MTSNQQKAKQGSRWGSLLSGAVAGLESRLDTILTDDSEASAKSRQAEAEEKAALAQSKQDASLHIQARGVSRSPSRSKPNDRLQERLAKALAAKSASQAGSEVSSPRLQAGSSLDLESPRTSLDSRPSIEVTRPVVAGADETELKLDAASNADTEVATAPNDVPQTLLSSTLPINPARHSEDTISGRSNAADEAFTLDMSKSSMESNLPRRSAAELEAELVQMRAEQEESDKQKQEDMETVLERIDALQSKLQYLAKETVAAAKEANAQADKGSLEQKLAEKDEKIALLMEEGQKLSKTEMRQLTNLRKLTAQVSVETKASAELKKEVSRLRQAESVLKGRMARLEQSEKESAAKAAKSSQLESQITSLKYDLTSKENAITAFKRRLTDTEEKLEKLESGSQAASLVADTRRIGDLEEELSNAKIEKKLVEDRTKSEIQRLKAEIDQQKDRAQASKLEHQTEIINLEARMESLQLRAEEASSDQTGDGQAKLLRQIETLQTQYSLAAENWRTIEGSLNARLTAVEKERDETVKREADVRKKARDLGVKVRRLEEERDTDSDKTSTLVNELAEQKALVQKLQSRLDTSEKSLEEARQDFEQQRQTLEASLSARIEEKRSRRASNSISTHGRSKRTPSPNSIRKTSAADAILSTTFRKPSRTNDSSTSLNHIHSSRRPSALPSDLSRDFLPSPTTISRKHSQLSLAQLNGSSSSYPTSHSPLPTPTDPPPTPSITTEAPDEDFSRHSSPRGTAADVISASTVHTGPSVQLVERMSSSIRRLEAEKAAHKDEMARLQSQRDEARDEMVRLMREVEGRQGVEREVEQVKAEMGRLGERYEACLEMLGEREEEVVELRGDLGEMKRIYKELVGRMGTT</sequence>
<evidence type="ECO:0000256" key="5">
    <source>
        <dbReference type="SAM" id="MobiDB-lite"/>
    </source>
</evidence>
<feature type="compositionally biased region" description="Basic and acidic residues" evidence="5">
    <location>
        <begin position="78"/>
        <end position="88"/>
    </location>
</feature>
<accession>A0A8K0PFW6</accession>
<name>A0A8K0PFW6_9PEZI</name>
<dbReference type="InterPro" id="IPR022091">
    <property type="entry name" value="TMF_TATA-bd"/>
</dbReference>
<evidence type="ECO:0000256" key="3">
    <source>
        <dbReference type="ARBA" id="ARBA00023054"/>
    </source>
</evidence>
<evidence type="ECO:0000256" key="4">
    <source>
        <dbReference type="SAM" id="Coils"/>
    </source>
</evidence>
<dbReference type="EMBL" id="JAESVG020000007">
    <property type="protein sequence ID" value="KAG8625723.1"/>
    <property type="molecule type" value="Genomic_DNA"/>
</dbReference>
<dbReference type="OrthoDB" id="74178at2759"/>
<feature type="compositionally biased region" description="Polar residues" evidence="5">
    <location>
        <begin position="163"/>
        <end position="173"/>
    </location>
</feature>
<feature type="region of interest" description="Disordered" evidence="5">
    <location>
        <begin position="609"/>
        <end position="693"/>
    </location>
</feature>
<dbReference type="InterPro" id="IPR052602">
    <property type="entry name" value="Growth_transcription_reg"/>
</dbReference>
<evidence type="ECO:0000313" key="7">
    <source>
        <dbReference type="EMBL" id="KAG8625723.1"/>
    </source>
</evidence>
<dbReference type="PANTHER" id="PTHR46515:SF1">
    <property type="entry name" value="TATA ELEMENT MODULATORY FACTOR"/>
    <property type="match status" value="1"/>
</dbReference>
<keyword evidence="8" id="KW-1185">Reference proteome</keyword>
<evidence type="ECO:0000256" key="1">
    <source>
        <dbReference type="ARBA" id="ARBA00004555"/>
    </source>
</evidence>
<reference evidence="7" key="1">
    <citation type="submission" date="2021-07" db="EMBL/GenBank/DDBJ databases">
        <title>Elsinoe batatas strain:CRI-CJ2 Genome sequencing and assembly.</title>
        <authorList>
            <person name="Huang L."/>
        </authorList>
    </citation>
    <scope>NUCLEOTIDE SEQUENCE</scope>
    <source>
        <strain evidence="7">CRI-CJ2</strain>
    </source>
</reference>
<evidence type="ECO:0000259" key="6">
    <source>
        <dbReference type="Pfam" id="PF12325"/>
    </source>
</evidence>
<feature type="compositionally biased region" description="Polar residues" evidence="5">
    <location>
        <begin position="650"/>
        <end position="670"/>
    </location>
</feature>
<organism evidence="7 8">
    <name type="scientific">Elsinoe batatas</name>
    <dbReference type="NCBI Taxonomy" id="2601811"/>
    <lineage>
        <taxon>Eukaryota</taxon>
        <taxon>Fungi</taxon>
        <taxon>Dikarya</taxon>
        <taxon>Ascomycota</taxon>
        <taxon>Pezizomycotina</taxon>
        <taxon>Dothideomycetes</taxon>
        <taxon>Dothideomycetidae</taxon>
        <taxon>Myriangiales</taxon>
        <taxon>Elsinoaceae</taxon>
        <taxon>Elsinoe</taxon>
    </lineage>
</organism>
<dbReference type="Pfam" id="PF12329">
    <property type="entry name" value="TMF_DNA_bd"/>
    <property type="match status" value="1"/>
</dbReference>
<feature type="coiled-coil region" evidence="4">
    <location>
        <begin position="769"/>
        <end position="834"/>
    </location>
</feature>
<comment type="subcellular location">
    <subcellularLocation>
        <location evidence="1">Golgi apparatus</location>
    </subcellularLocation>
</comment>
<protein>
    <recommendedName>
        <fullName evidence="6">TATA element modulatory factor 1 TATA binding domain-containing protein</fullName>
    </recommendedName>
</protein>
<keyword evidence="3 4" id="KW-0175">Coiled coil</keyword>
<feature type="region of interest" description="Disordered" evidence="5">
    <location>
        <begin position="36"/>
        <end position="239"/>
    </location>
</feature>
<proteinExistence type="predicted"/>
<evidence type="ECO:0000313" key="8">
    <source>
        <dbReference type="Proteomes" id="UP000809789"/>
    </source>
</evidence>
<evidence type="ECO:0000256" key="2">
    <source>
        <dbReference type="ARBA" id="ARBA00023034"/>
    </source>
</evidence>
<feature type="compositionally biased region" description="Polar residues" evidence="5">
    <location>
        <begin position="98"/>
        <end position="112"/>
    </location>
</feature>
<dbReference type="InterPro" id="IPR022092">
    <property type="entry name" value="TMF_DNA-bd"/>
</dbReference>
<comment type="caution">
    <text evidence="7">The sequence shown here is derived from an EMBL/GenBank/DDBJ whole genome shotgun (WGS) entry which is preliminary data.</text>
</comment>
<dbReference type="AlphaFoldDB" id="A0A8K0PFW6"/>
<feature type="compositionally biased region" description="Basic and acidic residues" evidence="5">
    <location>
        <begin position="225"/>
        <end position="239"/>
    </location>
</feature>
<feature type="compositionally biased region" description="Polar residues" evidence="5">
    <location>
        <begin position="621"/>
        <end position="642"/>
    </location>
</feature>
<dbReference type="GO" id="GO:0005794">
    <property type="term" value="C:Golgi apparatus"/>
    <property type="evidence" value="ECO:0007669"/>
    <property type="project" value="UniProtKB-SubCell"/>
</dbReference>
<feature type="compositionally biased region" description="Low complexity" evidence="5">
    <location>
        <begin position="709"/>
        <end position="719"/>
    </location>
</feature>